<dbReference type="SUPFAM" id="SSF53254">
    <property type="entry name" value="Phosphoglycerate mutase-like"/>
    <property type="match status" value="1"/>
</dbReference>
<dbReference type="PANTHER" id="PTHR11931">
    <property type="entry name" value="PHOSPHOGLYCERATE MUTASE"/>
    <property type="match status" value="1"/>
</dbReference>
<protein>
    <recommendedName>
        <fullName evidence="2">phosphoglycerate mutase (2,3-diphosphoglycerate-dependent)</fullName>
        <ecNumber evidence="2">5.4.2.11</ecNumber>
    </recommendedName>
</protein>
<evidence type="ECO:0000256" key="5">
    <source>
        <dbReference type="PIRSR" id="PIRSR613078-1"/>
    </source>
</evidence>
<reference evidence="8" key="1">
    <citation type="submission" date="2009-09" db="EMBL/GenBank/DDBJ databases">
        <title>The complete chromosome of Sebaldella termitidis ATCC 33386.</title>
        <authorList>
            <consortium name="US DOE Joint Genome Institute (JGI-PGF)"/>
            <person name="Lucas S."/>
            <person name="Copeland A."/>
            <person name="Lapidus A."/>
            <person name="Glavina del Rio T."/>
            <person name="Dalin E."/>
            <person name="Tice H."/>
            <person name="Bruce D."/>
            <person name="Goodwin L."/>
            <person name="Pitluck S."/>
            <person name="Kyrpides N."/>
            <person name="Mavromatis K."/>
            <person name="Ivanova N."/>
            <person name="Mikhailova N."/>
            <person name="Sims D."/>
            <person name="Meincke L."/>
            <person name="Brettin T."/>
            <person name="Detter J.C."/>
            <person name="Han C."/>
            <person name="Larimer F."/>
            <person name="Land M."/>
            <person name="Hauser L."/>
            <person name="Markowitz V."/>
            <person name="Cheng J.F."/>
            <person name="Hugenholtz P."/>
            <person name="Woyke T."/>
            <person name="Wu D."/>
            <person name="Eisen J.A."/>
        </authorList>
    </citation>
    <scope>NUCLEOTIDE SEQUENCE [LARGE SCALE GENOMIC DNA]</scope>
    <source>
        <strain evidence="8">ATCC 33386 / NCTC 11300</strain>
    </source>
</reference>
<feature type="active site" description="Tele-phosphohistidine intermediate" evidence="5">
    <location>
        <position position="13"/>
    </location>
</feature>
<evidence type="ECO:0000313" key="8">
    <source>
        <dbReference type="Proteomes" id="UP000000845"/>
    </source>
</evidence>
<dbReference type="eggNOG" id="COG0406">
    <property type="taxonomic scope" value="Bacteria"/>
</dbReference>
<dbReference type="InterPro" id="IPR013078">
    <property type="entry name" value="His_Pase_superF_clade-1"/>
</dbReference>
<dbReference type="AlphaFoldDB" id="D1AQC3"/>
<dbReference type="Pfam" id="PF00300">
    <property type="entry name" value="His_Phos_1"/>
    <property type="match status" value="1"/>
</dbReference>
<proteinExistence type="inferred from homology"/>
<dbReference type="Proteomes" id="UP000000845">
    <property type="component" value="Chromosome"/>
</dbReference>
<dbReference type="STRING" id="526218.Sterm_3343"/>
<evidence type="ECO:0000256" key="3">
    <source>
        <dbReference type="ARBA" id="ARBA00023152"/>
    </source>
</evidence>
<evidence type="ECO:0000256" key="4">
    <source>
        <dbReference type="ARBA" id="ARBA00023235"/>
    </source>
</evidence>
<organism evidence="7 8">
    <name type="scientific">Sebaldella termitidis (strain ATCC 33386 / NCTC 11300)</name>
    <dbReference type="NCBI Taxonomy" id="526218"/>
    <lineage>
        <taxon>Bacteria</taxon>
        <taxon>Fusobacteriati</taxon>
        <taxon>Fusobacteriota</taxon>
        <taxon>Fusobacteriia</taxon>
        <taxon>Fusobacteriales</taxon>
        <taxon>Leptotrichiaceae</taxon>
        <taxon>Sebaldella</taxon>
    </lineage>
</organism>
<name>D1AQC3_SEBTE</name>
<dbReference type="GO" id="GO:0006096">
    <property type="term" value="P:glycolytic process"/>
    <property type="evidence" value="ECO:0007669"/>
    <property type="project" value="UniProtKB-KW"/>
</dbReference>
<feature type="binding site" evidence="6">
    <location>
        <begin position="12"/>
        <end position="19"/>
    </location>
    <ligand>
        <name>substrate</name>
    </ligand>
</feature>
<dbReference type="InterPro" id="IPR005952">
    <property type="entry name" value="Phosphogly_mut1"/>
</dbReference>
<dbReference type="PROSITE" id="PS00175">
    <property type="entry name" value="PG_MUTASE"/>
    <property type="match status" value="1"/>
</dbReference>
<accession>D1AQC3</accession>
<sequence length="216" mass="24541">MNDKKIVLYIVRHGQTLFNKFLRMQGYCDAPLTPEGIEVAEYAAEGMKDIKFSAAYSSTSERAADTALILLQERELDLTMLKDLKEMFFGDLEGEKSATVKKEHPGLIEKLHAGRKDFKFPNGESIDDLVERQKRAYDEIIEENRETGGNILVVSHGTSILNFLRTVKPDIEIKEQIPNCSANIVTWEDGKFTVEDFGITKYIEKGREIMKESSRA</sequence>
<comment type="similarity">
    <text evidence="1">Belongs to the phosphoglycerate mutase family. BPG-dependent PGAM subfamily.</text>
</comment>
<evidence type="ECO:0000256" key="2">
    <source>
        <dbReference type="ARBA" id="ARBA00012028"/>
    </source>
</evidence>
<evidence type="ECO:0000256" key="6">
    <source>
        <dbReference type="PIRSR" id="PIRSR613078-2"/>
    </source>
</evidence>
<feature type="active site" description="Proton donor/acceptor" evidence="5">
    <location>
        <position position="86"/>
    </location>
</feature>
<dbReference type="EMBL" id="CP001739">
    <property type="protein sequence ID" value="ACZ10183.1"/>
    <property type="molecule type" value="Genomic_DNA"/>
</dbReference>
<dbReference type="InterPro" id="IPR001345">
    <property type="entry name" value="PG/BPGM_mutase_AS"/>
</dbReference>
<gene>
    <name evidence="7" type="ordered locus">Sterm_3343</name>
</gene>
<feature type="binding site" evidence="6">
    <location>
        <position position="62"/>
    </location>
    <ligand>
        <name>substrate</name>
    </ligand>
</feature>
<dbReference type="InterPro" id="IPR029033">
    <property type="entry name" value="His_PPase_superfam"/>
</dbReference>
<reference evidence="7 8" key="2">
    <citation type="journal article" date="2010" name="Stand. Genomic Sci.">
        <title>Complete genome sequence of Sebaldella termitidis type strain (NCTC 11300).</title>
        <authorList>
            <person name="Harmon-Smith M."/>
            <person name="Celia L."/>
            <person name="Chertkov O."/>
            <person name="Lapidus A."/>
            <person name="Copeland A."/>
            <person name="Glavina Del Rio T."/>
            <person name="Nolan M."/>
            <person name="Lucas S."/>
            <person name="Tice H."/>
            <person name="Cheng J.F."/>
            <person name="Han C."/>
            <person name="Detter J.C."/>
            <person name="Bruce D."/>
            <person name="Goodwin L."/>
            <person name="Pitluck S."/>
            <person name="Pati A."/>
            <person name="Liolios K."/>
            <person name="Ivanova N."/>
            <person name="Mavromatis K."/>
            <person name="Mikhailova N."/>
            <person name="Chen A."/>
            <person name="Palaniappan K."/>
            <person name="Land M."/>
            <person name="Hauser L."/>
            <person name="Chang Y.J."/>
            <person name="Jeffries C.D."/>
            <person name="Brettin T."/>
            <person name="Goker M."/>
            <person name="Beck B."/>
            <person name="Bristow J."/>
            <person name="Eisen J.A."/>
            <person name="Markowitz V."/>
            <person name="Hugenholtz P."/>
            <person name="Kyrpides N.C."/>
            <person name="Klenk H.P."/>
            <person name="Chen F."/>
        </authorList>
    </citation>
    <scope>NUCLEOTIDE SEQUENCE [LARGE SCALE GENOMIC DNA]</scope>
    <source>
        <strain evidence="8">ATCC 33386 / NCTC 11300</strain>
    </source>
</reference>
<keyword evidence="8" id="KW-1185">Reference proteome</keyword>
<evidence type="ECO:0000256" key="1">
    <source>
        <dbReference type="ARBA" id="ARBA00006717"/>
    </source>
</evidence>
<dbReference type="GO" id="GO:0004619">
    <property type="term" value="F:phosphoglycerate mutase activity"/>
    <property type="evidence" value="ECO:0007669"/>
    <property type="project" value="UniProtKB-EC"/>
</dbReference>
<dbReference type="KEGG" id="str:Sterm_3343"/>
<dbReference type="SMART" id="SM00855">
    <property type="entry name" value="PGAM"/>
    <property type="match status" value="1"/>
</dbReference>
<dbReference type="CDD" id="cd07067">
    <property type="entry name" value="HP_PGM_like"/>
    <property type="match status" value="1"/>
</dbReference>
<dbReference type="Gene3D" id="3.40.50.1240">
    <property type="entry name" value="Phosphoglycerate mutase-like"/>
    <property type="match status" value="1"/>
</dbReference>
<keyword evidence="4" id="KW-0413">Isomerase</keyword>
<keyword evidence="3" id="KW-0324">Glycolysis</keyword>
<evidence type="ECO:0000313" key="7">
    <source>
        <dbReference type="EMBL" id="ACZ10183.1"/>
    </source>
</evidence>
<dbReference type="RefSeq" id="WP_012862765.1">
    <property type="nucleotide sequence ID" value="NC_013517.1"/>
</dbReference>
<dbReference type="HOGENOM" id="CLU_033323_9_0_0"/>
<dbReference type="EC" id="5.4.2.11" evidence="2"/>